<dbReference type="Gene3D" id="1.20.1270.370">
    <property type="match status" value="1"/>
</dbReference>
<evidence type="ECO:0000313" key="7">
    <source>
        <dbReference type="Proteomes" id="UP000614200"/>
    </source>
</evidence>
<keyword evidence="7" id="KW-1185">Reference proteome</keyword>
<dbReference type="Proteomes" id="UP000614200">
    <property type="component" value="Unassembled WGS sequence"/>
</dbReference>
<dbReference type="InterPro" id="IPR010327">
    <property type="entry name" value="FldB/FldC_alpha/beta"/>
</dbReference>
<gene>
    <name evidence="6" type="ORF">ISU02_18300</name>
</gene>
<evidence type="ECO:0000256" key="3">
    <source>
        <dbReference type="ARBA" id="ARBA00022723"/>
    </source>
</evidence>
<organism evidence="6 7">
    <name type="scientific">Fusibacter ferrireducens</name>
    <dbReference type="NCBI Taxonomy" id="2785058"/>
    <lineage>
        <taxon>Bacteria</taxon>
        <taxon>Bacillati</taxon>
        <taxon>Bacillota</taxon>
        <taxon>Clostridia</taxon>
        <taxon>Eubacteriales</taxon>
        <taxon>Eubacteriales Family XII. Incertae Sedis</taxon>
        <taxon>Fusibacter</taxon>
    </lineage>
</organism>
<evidence type="ECO:0000313" key="6">
    <source>
        <dbReference type="EMBL" id="MBF4695056.1"/>
    </source>
</evidence>
<comment type="similarity">
    <text evidence="2">Belongs to the FldB/FldC dehydratase alpha/beta subunit family.</text>
</comment>
<keyword evidence="3" id="KW-0479">Metal-binding</keyword>
<comment type="cofactor">
    <cofactor evidence="1">
        <name>[4Fe-4S] cluster</name>
        <dbReference type="ChEBI" id="CHEBI:49883"/>
    </cofactor>
</comment>
<dbReference type="PANTHER" id="PTHR30548">
    <property type="entry name" value="2-HYDROXYGLUTARYL-COA DEHYDRATASE, D-COMPONENT-RELATED"/>
    <property type="match status" value="1"/>
</dbReference>
<evidence type="ECO:0000256" key="4">
    <source>
        <dbReference type="ARBA" id="ARBA00023004"/>
    </source>
</evidence>
<sequence length="379" mass="42146">MKKIETLLDRFAFVANKPSAVMKVYLEEGKKIVGCFPVYTPQPLITASGMIPMGIWGGQITPTVAGKYNPIFTCSIMRSCLEYGMTGVYKGMSAVMMPMLCDTFRGMSSSWRAGVKEIPLIAFIHPQNRLDSGALDFMIEEYKSVLKRLEALSGVQVTNASLNAAIDLYNRKNAVMQTFNEVANDHLDIITPTVRHHVMKSATFLEVSETIQLVGELIALLKAQPIHKWTGHKLILTGITAEPEALLSLFEENKIAVVGDDLAQESRQYRTAYPAGEMAFERLASQWLNIKGCSMAYEEDSQSRGKMLVDMAKKQDADCIAVCLMRFCDVEEYDYPYISKATENAGLYSLCLEIDQSTQDNGQSRTKIQSYAEMAASLV</sequence>
<dbReference type="Pfam" id="PF06050">
    <property type="entry name" value="HGD-D"/>
    <property type="match status" value="1"/>
</dbReference>
<comment type="caution">
    <text evidence="6">The sequence shown here is derived from an EMBL/GenBank/DDBJ whole genome shotgun (WGS) entry which is preliminary data.</text>
</comment>
<evidence type="ECO:0000256" key="2">
    <source>
        <dbReference type="ARBA" id="ARBA00005806"/>
    </source>
</evidence>
<dbReference type="PANTHER" id="PTHR30548:SF5">
    <property type="entry name" value="SUBUNIT OF OXYGEN-SENSITIVE 2-HYDROXYISOCAPROYL-COA DEHYDRATASE"/>
    <property type="match status" value="1"/>
</dbReference>
<reference evidence="6 7" key="1">
    <citation type="submission" date="2020-11" db="EMBL/GenBank/DDBJ databases">
        <title>Fusibacter basophilias sp. nov.</title>
        <authorList>
            <person name="Qiu D."/>
        </authorList>
    </citation>
    <scope>NUCLEOTIDE SEQUENCE [LARGE SCALE GENOMIC DNA]</scope>
    <source>
        <strain evidence="6 7">Q10-2</strain>
    </source>
</reference>
<keyword evidence="5" id="KW-0411">Iron-sulfur</keyword>
<evidence type="ECO:0000256" key="1">
    <source>
        <dbReference type="ARBA" id="ARBA00001966"/>
    </source>
</evidence>
<accession>A0ABR9ZYM4</accession>
<evidence type="ECO:0000256" key="5">
    <source>
        <dbReference type="ARBA" id="ARBA00023014"/>
    </source>
</evidence>
<name>A0ABR9ZYM4_9FIRM</name>
<dbReference type="RefSeq" id="WP_194703294.1">
    <property type="nucleotide sequence ID" value="NZ_JADKNH010000012.1"/>
</dbReference>
<dbReference type="Gene3D" id="3.40.50.11890">
    <property type="match status" value="1"/>
</dbReference>
<protein>
    <submittedName>
        <fullName evidence="6">2-hydroxyacyl-CoA dehydratase</fullName>
    </submittedName>
</protein>
<dbReference type="Gene3D" id="3.40.50.11900">
    <property type="match status" value="1"/>
</dbReference>
<keyword evidence="4" id="KW-0408">Iron</keyword>
<dbReference type="EMBL" id="JADKNH010000012">
    <property type="protein sequence ID" value="MBF4695056.1"/>
    <property type="molecule type" value="Genomic_DNA"/>
</dbReference>
<proteinExistence type="inferred from homology"/>